<evidence type="ECO:0000256" key="1">
    <source>
        <dbReference type="SAM" id="MobiDB-lite"/>
    </source>
</evidence>
<dbReference type="EMBL" id="JAOL01000087">
    <property type="protein sequence ID" value="EUA91606.1"/>
    <property type="molecule type" value="Genomic_DNA"/>
</dbReference>
<proteinExistence type="predicted"/>
<evidence type="ECO:0000313" key="3">
    <source>
        <dbReference type="Proteomes" id="UP000020681"/>
    </source>
</evidence>
<name>A0ABN0R4C6_MYCUL</name>
<protein>
    <submittedName>
        <fullName evidence="2">Uncharacterized protein</fullName>
    </submittedName>
</protein>
<keyword evidence="3" id="KW-1185">Reference proteome</keyword>
<dbReference type="Proteomes" id="UP000020681">
    <property type="component" value="Unassembled WGS sequence"/>
</dbReference>
<comment type="caution">
    <text evidence="2">The sequence shown here is derived from an EMBL/GenBank/DDBJ whole genome shotgun (WGS) entry which is preliminary data.</text>
</comment>
<reference evidence="2 3" key="1">
    <citation type="submission" date="2014-01" db="EMBL/GenBank/DDBJ databases">
        <authorList>
            <person name="Dobos K."/>
            <person name="Lenaerts A."/>
            <person name="Ordway D."/>
            <person name="DeGroote M.A."/>
            <person name="Parker T."/>
            <person name="Sizemore C."/>
            <person name="Tallon L.J."/>
            <person name="Sadzewicz L.K."/>
            <person name="Sengamalay N."/>
            <person name="Fraser C.M."/>
            <person name="Hine E."/>
            <person name="Shefchek K.A."/>
            <person name="Das S.P."/>
            <person name="Tettelin H."/>
        </authorList>
    </citation>
    <scope>NUCLEOTIDE SEQUENCE [LARGE SCALE GENOMIC DNA]</scope>
    <source>
        <strain evidence="2 3">Harvey</strain>
    </source>
</reference>
<accession>A0ABN0R4C6</accession>
<sequence>MHRRQYLTEFRRRQGILGAERAPDSGRCKQRSRAGTATQHRRMHLGWRRNPDRTGGNSHCQAPAIP</sequence>
<gene>
    <name evidence="2" type="ORF">I551_1963</name>
</gene>
<feature type="region of interest" description="Disordered" evidence="1">
    <location>
        <begin position="22"/>
        <end position="66"/>
    </location>
</feature>
<organism evidence="2 3">
    <name type="scientific">Mycobacterium ulcerans str. Harvey</name>
    <dbReference type="NCBI Taxonomy" id="1299332"/>
    <lineage>
        <taxon>Bacteria</taxon>
        <taxon>Bacillati</taxon>
        <taxon>Actinomycetota</taxon>
        <taxon>Actinomycetes</taxon>
        <taxon>Mycobacteriales</taxon>
        <taxon>Mycobacteriaceae</taxon>
        <taxon>Mycobacterium</taxon>
        <taxon>Mycobacterium ulcerans group</taxon>
    </lineage>
</organism>
<evidence type="ECO:0000313" key="2">
    <source>
        <dbReference type="EMBL" id="EUA91606.1"/>
    </source>
</evidence>